<sequence>MNFFIPVPEVENAPSVPEWLLSKGFRFFSK</sequence>
<feature type="non-terminal residue" evidence="1">
    <location>
        <position position="30"/>
    </location>
</feature>
<organism evidence="1 2">
    <name type="scientific">Salix koriyanagi</name>
    <dbReference type="NCBI Taxonomy" id="2511006"/>
    <lineage>
        <taxon>Eukaryota</taxon>
        <taxon>Viridiplantae</taxon>
        <taxon>Streptophyta</taxon>
        <taxon>Embryophyta</taxon>
        <taxon>Tracheophyta</taxon>
        <taxon>Spermatophyta</taxon>
        <taxon>Magnoliopsida</taxon>
        <taxon>eudicotyledons</taxon>
        <taxon>Gunneridae</taxon>
        <taxon>Pentapetalae</taxon>
        <taxon>rosids</taxon>
        <taxon>fabids</taxon>
        <taxon>Malpighiales</taxon>
        <taxon>Salicaceae</taxon>
        <taxon>Saliceae</taxon>
        <taxon>Salix</taxon>
    </lineage>
</organism>
<accession>A0A9Q0X673</accession>
<proteinExistence type="predicted"/>
<dbReference type="Proteomes" id="UP001151752">
    <property type="component" value="Chromosome 16"/>
</dbReference>
<keyword evidence="2" id="KW-1185">Reference proteome</keyword>
<reference evidence="1" key="2">
    <citation type="journal article" date="2023" name="Int. J. Mol. Sci.">
        <title>De Novo Assembly and Annotation of 11 Diverse Shrub Willow (Salix) Genomes Reveals Novel Gene Organization in Sex-Linked Regions.</title>
        <authorList>
            <person name="Hyden B."/>
            <person name="Feng K."/>
            <person name="Yates T.B."/>
            <person name="Jawdy S."/>
            <person name="Cereghino C."/>
            <person name="Smart L.B."/>
            <person name="Muchero W."/>
        </authorList>
    </citation>
    <scope>NUCLEOTIDE SEQUENCE</scope>
    <source>
        <tissue evidence="1">Shoot tip</tissue>
    </source>
</reference>
<gene>
    <name evidence="1" type="ORF">OIU74_002015</name>
</gene>
<protein>
    <submittedName>
        <fullName evidence="1">Uncharacterized protein</fullName>
    </submittedName>
</protein>
<dbReference type="EMBL" id="JAPFFM010000001">
    <property type="protein sequence ID" value="KAJ6778135.1"/>
    <property type="molecule type" value="Genomic_DNA"/>
</dbReference>
<comment type="caution">
    <text evidence="1">The sequence shown here is derived from an EMBL/GenBank/DDBJ whole genome shotgun (WGS) entry which is preliminary data.</text>
</comment>
<evidence type="ECO:0000313" key="1">
    <source>
        <dbReference type="EMBL" id="KAJ6778135.1"/>
    </source>
</evidence>
<reference evidence="1" key="1">
    <citation type="submission" date="2022-11" db="EMBL/GenBank/DDBJ databases">
        <authorList>
            <person name="Hyden B.L."/>
            <person name="Feng K."/>
            <person name="Yates T."/>
            <person name="Jawdy S."/>
            <person name="Smart L.B."/>
            <person name="Muchero W."/>
        </authorList>
    </citation>
    <scope>NUCLEOTIDE SEQUENCE</scope>
    <source>
        <tissue evidence="1">Shoot tip</tissue>
    </source>
</reference>
<evidence type="ECO:0000313" key="2">
    <source>
        <dbReference type="Proteomes" id="UP001151752"/>
    </source>
</evidence>
<dbReference type="AlphaFoldDB" id="A0A9Q0X673"/>
<name>A0A9Q0X673_9ROSI</name>